<accession>A0A0F9M651</accession>
<protein>
    <submittedName>
        <fullName evidence="1">Uncharacterized protein</fullName>
    </submittedName>
</protein>
<reference evidence="1" key="1">
    <citation type="journal article" date="2015" name="Nature">
        <title>Complex archaea that bridge the gap between prokaryotes and eukaryotes.</title>
        <authorList>
            <person name="Spang A."/>
            <person name="Saw J.H."/>
            <person name="Jorgensen S.L."/>
            <person name="Zaremba-Niedzwiedzka K."/>
            <person name="Martijn J."/>
            <person name="Lind A.E."/>
            <person name="van Eijk R."/>
            <person name="Schleper C."/>
            <person name="Guy L."/>
            <person name="Ettema T.J."/>
        </authorList>
    </citation>
    <scope>NUCLEOTIDE SEQUENCE</scope>
</reference>
<organism evidence="1">
    <name type="scientific">marine sediment metagenome</name>
    <dbReference type="NCBI Taxonomy" id="412755"/>
    <lineage>
        <taxon>unclassified sequences</taxon>
        <taxon>metagenomes</taxon>
        <taxon>ecological metagenomes</taxon>
    </lineage>
</organism>
<evidence type="ECO:0000313" key="1">
    <source>
        <dbReference type="EMBL" id="KKN01184.1"/>
    </source>
</evidence>
<name>A0A0F9M651_9ZZZZ</name>
<proteinExistence type="predicted"/>
<comment type="caution">
    <text evidence="1">The sequence shown here is derived from an EMBL/GenBank/DDBJ whole genome shotgun (WGS) entry which is preliminary data.</text>
</comment>
<dbReference type="AlphaFoldDB" id="A0A0F9M651"/>
<gene>
    <name evidence="1" type="ORF">LCGC14_1130250</name>
</gene>
<dbReference type="EMBL" id="LAZR01005289">
    <property type="protein sequence ID" value="KKN01184.1"/>
    <property type="molecule type" value="Genomic_DNA"/>
</dbReference>
<sequence>MKRAGRDTMLASEVITLKQRLPILMVDLGFKATPNVWDDWLGWSNRFDCSLVATPIYSLGSNPWLACRFERKSLYEPWRMGDPRNFLFRDIQTALGANPFTGKYNCHLSARYSATDVLSHFKQHLLRGIT</sequence>